<evidence type="ECO:0000313" key="3">
    <source>
        <dbReference type="Proteomes" id="UP000199074"/>
    </source>
</evidence>
<keyword evidence="1" id="KW-0812">Transmembrane</keyword>
<evidence type="ECO:0000256" key="1">
    <source>
        <dbReference type="SAM" id="Phobius"/>
    </source>
</evidence>
<dbReference type="AlphaFoldDB" id="A0A1I7N4B5"/>
<dbReference type="EMBL" id="FPCK01000001">
    <property type="protein sequence ID" value="SFV29494.1"/>
    <property type="molecule type" value="Genomic_DNA"/>
</dbReference>
<name>A0A1I7N4B5_9HYPH</name>
<accession>A0A1I7N4B5</accession>
<protein>
    <submittedName>
        <fullName evidence="2">Uncharacterized protein</fullName>
    </submittedName>
</protein>
<dbReference type="RefSeq" id="WP_175528449.1">
    <property type="nucleotide sequence ID" value="NZ_FPCK01000001.1"/>
</dbReference>
<evidence type="ECO:0000313" key="2">
    <source>
        <dbReference type="EMBL" id="SFV29494.1"/>
    </source>
</evidence>
<organism evidence="2 3">
    <name type="scientific">Devosia crocina</name>
    <dbReference type="NCBI Taxonomy" id="429728"/>
    <lineage>
        <taxon>Bacteria</taxon>
        <taxon>Pseudomonadati</taxon>
        <taxon>Pseudomonadota</taxon>
        <taxon>Alphaproteobacteria</taxon>
        <taxon>Hyphomicrobiales</taxon>
        <taxon>Devosiaceae</taxon>
        <taxon>Devosia</taxon>
    </lineage>
</organism>
<proteinExistence type="predicted"/>
<sequence length="47" mass="5220">MSKLFLSFEGASPHWLQHHLPWLAVLIVLFGLDRMGEAGEGTIELDG</sequence>
<feature type="transmembrane region" description="Helical" evidence="1">
    <location>
        <begin position="15"/>
        <end position="32"/>
    </location>
</feature>
<dbReference type="Proteomes" id="UP000199074">
    <property type="component" value="Unassembled WGS sequence"/>
</dbReference>
<reference evidence="2 3" key="1">
    <citation type="submission" date="2016-10" db="EMBL/GenBank/DDBJ databases">
        <authorList>
            <person name="de Groot N.N."/>
        </authorList>
    </citation>
    <scope>NUCLEOTIDE SEQUENCE [LARGE SCALE GENOMIC DNA]</scope>
    <source>
        <strain evidence="2 3">IPL20</strain>
    </source>
</reference>
<keyword evidence="3" id="KW-1185">Reference proteome</keyword>
<keyword evidence="1" id="KW-1133">Transmembrane helix</keyword>
<keyword evidence="1" id="KW-0472">Membrane</keyword>
<gene>
    <name evidence="2" type="ORF">SAMN05216456_0767</name>
</gene>